<dbReference type="Proteomes" id="UP000278807">
    <property type="component" value="Unassembled WGS sequence"/>
</dbReference>
<feature type="region of interest" description="Disordered" evidence="1">
    <location>
        <begin position="267"/>
        <end position="363"/>
    </location>
</feature>
<evidence type="ECO:0000256" key="1">
    <source>
        <dbReference type="SAM" id="MobiDB-lite"/>
    </source>
</evidence>
<feature type="compositionally biased region" description="Polar residues" evidence="1">
    <location>
        <begin position="463"/>
        <end position="473"/>
    </location>
</feature>
<evidence type="ECO:0000313" key="2">
    <source>
        <dbReference type="EMBL" id="VDO07788.1"/>
    </source>
</evidence>
<feature type="compositionally biased region" description="Low complexity" evidence="1">
    <location>
        <begin position="634"/>
        <end position="658"/>
    </location>
</feature>
<proteinExistence type="predicted"/>
<keyword evidence="3" id="KW-1185">Reference proteome</keyword>
<feature type="region of interest" description="Disordered" evidence="1">
    <location>
        <begin position="1"/>
        <end position="132"/>
    </location>
</feature>
<dbReference type="OrthoDB" id="3214149at2759"/>
<dbReference type="WBParaSite" id="HNAJ_0001036901-mRNA-1">
    <property type="protein sequence ID" value="HNAJ_0001036901-mRNA-1"/>
    <property type="gene ID" value="HNAJ_0001036901"/>
</dbReference>
<feature type="compositionally biased region" description="Low complexity" evidence="1">
    <location>
        <begin position="109"/>
        <end position="132"/>
    </location>
</feature>
<feature type="compositionally biased region" description="Pro residues" evidence="1">
    <location>
        <begin position="659"/>
        <end position="668"/>
    </location>
</feature>
<feature type="compositionally biased region" description="Polar residues" evidence="1">
    <location>
        <begin position="669"/>
        <end position="681"/>
    </location>
</feature>
<feature type="compositionally biased region" description="Pro residues" evidence="1">
    <location>
        <begin position="487"/>
        <end position="499"/>
    </location>
</feature>
<feature type="region of interest" description="Disordered" evidence="1">
    <location>
        <begin position="407"/>
        <end position="536"/>
    </location>
</feature>
<reference evidence="2 3" key="2">
    <citation type="submission" date="2018-11" db="EMBL/GenBank/DDBJ databases">
        <authorList>
            <consortium name="Pathogen Informatics"/>
        </authorList>
    </citation>
    <scope>NUCLEOTIDE SEQUENCE [LARGE SCALE GENOMIC DNA]</scope>
</reference>
<feature type="compositionally biased region" description="Polar residues" evidence="1">
    <location>
        <begin position="1"/>
        <end position="19"/>
    </location>
</feature>
<dbReference type="AlphaFoldDB" id="A0A0R3TRX8"/>
<feature type="compositionally biased region" description="Polar residues" evidence="1">
    <location>
        <begin position="51"/>
        <end position="61"/>
    </location>
</feature>
<feature type="region of interest" description="Disordered" evidence="1">
    <location>
        <begin position="621"/>
        <end position="681"/>
    </location>
</feature>
<dbReference type="EMBL" id="UZAE01013010">
    <property type="protein sequence ID" value="VDO07788.1"/>
    <property type="molecule type" value="Genomic_DNA"/>
</dbReference>
<sequence>MTSESPDSITAKTATNKLLNQEGGEEDSGSGEDKEGTLTTEQQKRCKVNDNAVSNPSSALTTIAKGSPEERTPSTQCSASGPPPLSVNSFLTSPHPSPPKESATLGGVSESSSMAAATAERGSSSNSVSVAVSKSLPETHNLPNMTHAPYSAVPQVSGCLLPSFEPSNPLSSSAFLSQPDLVKEGQDKARNESRRCDIVAVAAPTGDINLMLLSHACSAPVISRLPRTPGSTWKSVPQPSQEVVQAAAEAFSAVRNWFVGPSSRASETARSISGTPSPLLPSSVHPQSGNPGAFLPTSPTSWGLGGLPGGFPPHPGHRSSGFVPTSSGSRTTPLSGGGSYLRGGKKRSHSQSSVNDLDIPSLTRSSQGSLNMLQAMQTSRSGVSSMGGSYGHLSAASLGASPVPMFGRRASNNSTDNNSVFGNSPGGVGGFRPTTPSSAGNFRRKAAGSLTPRSSMPHPRATPPNTGSTSSGGVPSMMPSASASFLFPPPPPPPPPPPGATQQQPSSSSSTAVNTFPPSAFHGCSSHSSLDRKTSRYLPNGCVSQVRFSTSTTSVAVAQLLHRPFDDDVDAQFPHLILLFFPIDDAHKEAQNSSAVAAMAFAAAAAAAVAANFGTGTSGGPHQMGWVGSHPKTSDSNSASAAATSSSSNGSSPASAPGVGPPLFPRKPPSTQSGPPTNFMLSPQAMMLYHNALHKSSNTGASFYGGRTQPPPPPPNYSDPFQAPNYDCWLNRGGKGYGVRKDMPSSQTANTNGNSASNIVTIKGEDLSSSVSSSTAKSMKVEGGGGASVSALLAGDEAGCSDYEEELMDEDGRIPQEGDPDFVETTCRWGNCQCQFESQDELVKVSDVPVFASLVSNSY</sequence>
<feature type="compositionally biased region" description="Polar residues" evidence="1">
    <location>
        <begin position="410"/>
        <end position="422"/>
    </location>
</feature>
<feature type="compositionally biased region" description="Basic and acidic residues" evidence="1">
    <location>
        <begin position="31"/>
        <end position="48"/>
    </location>
</feature>
<feature type="compositionally biased region" description="Low complexity" evidence="1">
    <location>
        <begin position="500"/>
        <end position="517"/>
    </location>
</feature>
<dbReference type="STRING" id="102285.A0A0R3TRX8"/>
<name>A0A0R3TRX8_RODNA</name>
<organism evidence="4">
    <name type="scientific">Rodentolepis nana</name>
    <name type="common">Dwarf tapeworm</name>
    <name type="synonym">Hymenolepis nana</name>
    <dbReference type="NCBI Taxonomy" id="102285"/>
    <lineage>
        <taxon>Eukaryota</taxon>
        <taxon>Metazoa</taxon>
        <taxon>Spiralia</taxon>
        <taxon>Lophotrochozoa</taxon>
        <taxon>Platyhelminthes</taxon>
        <taxon>Cestoda</taxon>
        <taxon>Eucestoda</taxon>
        <taxon>Cyclophyllidea</taxon>
        <taxon>Hymenolepididae</taxon>
        <taxon>Rodentolepis</taxon>
    </lineage>
</organism>
<feature type="compositionally biased region" description="Polar residues" evidence="1">
    <location>
        <begin position="267"/>
        <end position="276"/>
    </location>
</feature>
<evidence type="ECO:0000313" key="3">
    <source>
        <dbReference type="Proteomes" id="UP000278807"/>
    </source>
</evidence>
<accession>A0A0R3TRX8</accession>
<feature type="compositionally biased region" description="Polar residues" evidence="1">
    <location>
        <begin position="322"/>
        <end position="334"/>
    </location>
</feature>
<feature type="region of interest" description="Disordered" evidence="1">
    <location>
        <begin position="700"/>
        <end position="722"/>
    </location>
</feature>
<gene>
    <name evidence="2" type="ORF">HNAJ_LOCUS10364</name>
</gene>
<protein>
    <submittedName>
        <fullName evidence="4">Protein kinase domain-containing protein</fullName>
    </submittedName>
</protein>
<evidence type="ECO:0000313" key="4">
    <source>
        <dbReference type="WBParaSite" id="HNAJ_0001036901-mRNA-1"/>
    </source>
</evidence>
<reference evidence="4" key="1">
    <citation type="submission" date="2017-02" db="UniProtKB">
        <authorList>
            <consortium name="WormBaseParasite"/>
        </authorList>
    </citation>
    <scope>IDENTIFICATION</scope>
</reference>